<evidence type="ECO:0008006" key="2">
    <source>
        <dbReference type="Google" id="ProtNLM"/>
    </source>
</evidence>
<accession>A0A0F9BPS6</accession>
<comment type="caution">
    <text evidence="1">The sequence shown here is derived from an EMBL/GenBank/DDBJ whole genome shotgun (WGS) entry which is preliminary data.</text>
</comment>
<evidence type="ECO:0000313" key="1">
    <source>
        <dbReference type="EMBL" id="KKL15857.1"/>
    </source>
</evidence>
<name>A0A0F9BPS6_9ZZZZ</name>
<proteinExistence type="predicted"/>
<dbReference type="AlphaFoldDB" id="A0A0F9BPS6"/>
<dbReference type="Gene3D" id="3.40.50.2300">
    <property type="match status" value="1"/>
</dbReference>
<reference evidence="1" key="1">
    <citation type="journal article" date="2015" name="Nature">
        <title>Complex archaea that bridge the gap between prokaryotes and eukaryotes.</title>
        <authorList>
            <person name="Spang A."/>
            <person name="Saw J.H."/>
            <person name="Jorgensen S.L."/>
            <person name="Zaremba-Niedzwiedzka K."/>
            <person name="Martijn J."/>
            <person name="Lind A.E."/>
            <person name="van Eijk R."/>
            <person name="Schleper C."/>
            <person name="Guy L."/>
            <person name="Ettema T.J."/>
        </authorList>
    </citation>
    <scope>NUCLEOTIDE SEQUENCE</scope>
</reference>
<organism evidence="1">
    <name type="scientific">marine sediment metagenome</name>
    <dbReference type="NCBI Taxonomy" id="412755"/>
    <lineage>
        <taxon>unclassified sequences</taxon>
        <taxon>metagenomes</taxon>
        <taxon>ecological metagenomes</taxon>
    </lineage>
</organism>
<sequence length="145" mass="15913">MPKGVRKNVPSVHRDRLCIVMTCDDAGEAAEVGRLISQLNMVSLVTYRKSQDVLMNYPAGRVALIILANAEDPEAMGTTLAWMRHRWPHCPITVIGDRGAGELEMVARTGGASFMTRPVRPAEWSALIHHVLKKEGRVVEEAGLG</sequence>
<gene>
    <name evidence="1" type="ORF">LCGC14_2501400</name>
</gene>
<protein>
    <recommendedName>
        <fullName evidence="2">Response regulatory domain-containing protein</fullName>
    </recommendedName>
</protein>
<dbReference type="EMBL" id="LAZR01039899">
    <property type="protein sequence ID" value="KKL15857.1"/>
    <property type="molecule type" value="Genomic_DNA"/>
</dbReference>